<dbReference type="InterPro" id="IPR015422">
    <property type="entry name" value="PyrdxlP-dep_Trfase_small"/>
</dbReference>
<evidence type="ECO:0000256" key="6">
    <source>
        <dbReference type="ARBA" id="ARBA00050776"/>
    </source>
</evidence>
<evidence type="ECO:0000313" key="8">
    <source>
        <dbReference type="EMBL" id="USS88572.1"/>
    </source>
</evidence>
<keyword evidence="9" id="KW-1185">Reference proteome</keyword>
<comment type="similarity">
    <text evidence="2">Belongs to the class-V pyridoxal-phosphate-dependent aminotransferase family. Csd subfamily.</text>
</comment>
<gene>
    <name evidence="8" type="ORF">M3M39_01360</name>
</gene>
<feature type="domain" description="Aminotransferase class V" evidence="7">
    <location>
        <begin position="23"/>
        <end position="394"/>
    </location>
</feature>
<evidence type="ECO:0000259" key="7">
    <source>
        <dbReference type="Pfam" id="PF00266"/>
    </source>
</evidence>
<dbReference type="CDD" id="cd06453">
    <property type="entry name" value="SufS_like"/>
    <property type="match status" value="1"/>
</dbReference>
<dbReference type="NCBIfam" id="TIGR01979">
    <property type="entry name" value="sufS"/>
    <property type="match status" value="1"/>
</dbReference>
<dbReference type="EC" id="2.8.1.7" evidence="3"/>
<sequence length="413" mass="45259">MLVKDYKQDFPFLIHARQTDGRVYLDNAATTQKPRVVLDELLKFYETSNANVHRGVGSISCQATEWYEAARKQVADFINAPAASNIVFTRSATESLNWIAFGYAVPELQTGDEILISIAEHHSNLVPWQQVAQRTGATLIYVDVTPNGQFDLEDFRAKISPKTKIVSVQQVSNVLGNVNPIKKIGALTHRFHATLIVDGAQSVPHLPVDVQDLDADFLVFSGHKVYGPTGIGVLYGKPDQLARMQPTQFGGEMIDYVHREGAAFQPAPLKFEAGTPNVAGAIGLKAALIYLQKQGLDQLLAREQALMNRALTGLNRITGVEIYGSAHPEEHLGVIAFNLHGIHPHDAATGFDLEGIELRAGHHCAEPLMDDLGVAATLRMSLAFYNDNADIDRFLTAVQHVKEFFANGTSEAE</sequence>
<evidence type="ECO:0000256" key="2">
    <source>
        <dbReference type="ARBA" id="ARBA00010447"/>
    </source>
</evidence>
<organism evidence="8 9">
    <name type="scientific">Fructilactobacillus hinvesii</name>
    <dbReference type="NCBI Taxonomy" id="2940300"/>
    <lineage>
        <taxon>Bacteria</taxon>
        <taxon>Bacillati</taxon>
        <taxon>Bacillota</taxon>
        <taxon>Bacilli</taxon>
        <taxon>Lactobacillales</taxon>
        <taxon>Lactobacillaceae</taxon>
        <taxon>Fructilactobacillus</taxon>
    </lineage>
</organism>
<dbReference type="SUPFAM" id="SSF53383">
    <property type="entry name" value="PLP-dependent transferases"/>
    <property type="match status" value="1"/>
</dbReference>
<accession>A0ABY5BTX7</accession>
<proteinExistence type="inferred from homology"/>
<dbReference type="InterPro" id="IPR015421">
    <property type="entry name" value="PyrdxlP-dep_Trfase_major"/>
</dbReference>
<dbReference type="PANTHER" id="PTHR43586">
    <property type="entry name" value="CYSTEINE DESULFURASE"/>
    <property type="match status" value="1"/>
</dbReference>
<evidence type="ECO:0000256" key="4">
    <source>
        <dbReference type="ARBA" id="ARBA00022679"/>
    </source>
</evidence>
<dbReference type="PIRSF" id="PIRSF005572">
    <property type="entry name" value="NifS"/>
    <property type="match status" value="1"/>
</dbReference>
<dbReference type="EMBL" id="CP097118">
    <property type="protein sequence ID" value="USS88572.1"/>
    <property type="molecule type" value="Genomic_DNA"/>
</dbReference>
<dbReference type="InterPro" id="IPR015424">
    <property type="entry name" value="PyrdxlP-dep_Trfase"/>
</dbReference>
<protein>
    <recommendedName>
        <fullName evidence="3">cysteine desulfurase</fullName>
        <ecNumber evidence="3">2.8.1.7</ecNumber>
    </recommendedName>
</protein>
<keyword evidence="4 8" id="KW-0808">Transferase</keyword>
<comment type="catalytic activity">
    <reaction evidence="6">
        <text>(sulfur carrier)-H + L-cysteine = (sulfur carrier)-SH + L-alanine</text>
        <dbReference type="Rhea" id="RHEA:43892"/>
        <dbReference type="Rhea" id="RHEA-COMP:14737"/>
        <dbReference type="Rhea" id="RHEA-COMP:14739"/>
        <dbReference type="ChEBI" id="CHEBI:29917"/>
        <dbReference type="ChEBI" id="CHEBI:35235"/>
        <dbReference type="ChEBI" id="CHEBI:57972"/>
        <dbReference type="ChEBI" id="CHEBI:64428"/>
        <dbReference type="EC" id="2.8.1.7"/>
    </reaction>
</comment>
<dbReference type="Pfam" id="PF00266">
    <property type="entry name" value="Aminotran_5"/>
    <property type="match status" value="1"/>
</dbReference>
<dbReference type="Proteomes" id="UP001057025">
    <property type="component" value="Chromosome"/>
</dbReference>
<dbReference type="InterPro" id="IPR000192">
    <property type="entry name" value="Aminotrans_V_dom"/>
</dbReference>
<dbReference type="RefSeq" id="WP_252797927.1">
    <property type="nucleotide sequence ID" value="NZ_CP097118.1"/>
</dbReference>
<name>A0ABY5BTX7_9LACO</name>
<evidence type="ECO:0000256" key="3">
    <source>
        <dbReference type="ARBA" id="ARBA00012239"/>
    </source>
</evidence>
<dbReference type="Gene3D" id="3.40.640.10">
    <property type="entry name" value="Type I PLP-dependent aspartate aminotransferase-like (Major domain)"/>
    <property type="match status" value="1"/>
</dbReference>
<dbReference type="InterPro" id="IPR010970">
    <property type="entry name" value="Cys_dSase_SufS"/>
</dbReference>
<dbReference type="PANTHER" id="PTHR43586:SF8">
    <property type="entry name" value="CYSTEINE DESULFURASE 1, CHLOROPLASTIC"/>
    <property type="match status" value="1"/>
</dbReference>
<evidence type="ECO:0000256" key="1">
    <source>
        <dbReference type="ARBA" id="ARBA00001933"/>
    </source>
</evidence>
<dbReference type="Gene3D" id="3.90.1150.10">
    <property type="entry name" value="Aspartate Aminotransferase, domain 1"/>
    <property type="match status" value="1"/>
</dbReference>
<reference evidence="8" key="1">
    <citation type="submission" date="2022-05" db="EMBL/GenBank/DDBJ databases">
        <authorList>
            <person name="Oliphant S.A."/>
            <person name="Watson-Haigh N.S."/>
            <person name="Sumby K.M."/>
            <person name="Gardner J.M."/>
            <person name="Jiranek V."/>
        </authorList>
    </citation>
    <scope>NUCLEOTIDE SEQUENCE</scope>
    <source>
        <strain evidence="8">KI11_C11</strain>
    </source>
</reference>
<keyword evidence="5" id="KW-0663">Pyridoxal phosphate</keyword>
<dbReference type="InterPro" id="IPR016454">
    <property type="entry name" value="Cysteine_dSase"/>
</dbReference>
<evidence type="ECO:0000256" key="5">
    <source>
        <dbReference type="ARBA" id="ARBA00022898"/>
    </source>
</evidence>
<comment type="cofactor">
    <cofactor evidence="1">
        <name>pyridoxal 5'-phosphate</name>
        <dbReference type="ChEBI" id="CHEBI:597326"/>
    </cofactor>
</comment>
<dbReference type="GO" id="GO:0031071">
    <property type="term" value="F:cysteine desulfurase activity"/>
    <property type="evidence" value="ECO:0007669"/>
    <property type="project" value="UniProtKB-EC"/>
</dbReference>
<evidence type="ECO:0000313" key="9">
    <source>
        <dbReference type="Proteomes" id="UP001057025"/>
    </source>
</evidence>